<accession>A0ABM7X7Y0</accession>
<evidence type="ECO:0000313" key="2">
    <source>
        <dbReference type="EMBL" id="BDG07946.1"/>
    </source>
</evidence>
<sequence length="81" mass="8548">MRKKKLLGNLKVGRADVSPSAPSHVRGVREGNQPGAIDRMSGLHPHPTDARFATGTAERSTGINARARNPIDPASPNLSPS</sequence>
<evidence type="ECO:0000313" key="3">
    <source>
        <dbReference type="Proteomes" id="UP001162734"/>
    </source>
</evidence>
<proteinExistence type="predicted"/>
<gene>
    <name evidence="2" type="ORF">AMPC_10590</name>
</gene>
<name>A0ABM7X7Y0_9BACT</name>
<reference evidence="3" key="1">
    <citation type="journal article" date="2022" name="Int. J. Syst. Evol. Microbiol.">
        <title>Anaeromyxobacter oryzae sp. nov., Anaeromyxobacter diazotrophicus sp. nov. and Anaeromyxobacter paludicola sp. nov., isolated from paddy soils.</title>
        <authorList>
            <person name="Itoh H."/>
            <person name="Xu Z."/>
            <person name="Mise K."/>
            <person name="Masuda Y."/>
            <person name="Ushijima N."/>
            <person name="Hayakawa C."/>
            <person name="Shiratori Y."/>
            <person name="Senoo K."/>
        </authorList>
    </citation>
    <scope>NUCLEOTIDE SEQUENCE [LARGE SCALE GENOMIC DNA]</scope>
    <source>
        <strain evidence="3">Red630</strain>
    </source>
</reference>
<feature type="region of interest" description="Disordered" evidence="1">
    <location>
        <begin position="1"/>
        <end position="81"/>
    </location>
</feature>
<evidence type="ECO:0000256" key="1">
    <source>
        <dbReference type="SAM" id="MobiDB-lite"/>
    </source>
</evidence>
<dbReference type="RefSeq" id="WP_248344979.1">
    <property type="nucleotide sequence ID" value="NZ_AP025592.1"/>
</dbReference>
<dbReference type="Proteomes" id="UP001162734">
    <property type="component" value="Chromosome"/>
</dbReference>
<dbReference type="EMBL" id="AP025592">
    <property type="protein sequence ID" value="BDG07946.1"/>
    <property type="molecule type" value="Genomic_DNA"/>
</dbReference>
<keyword evidence="3" id="KW-1185">Reference proteome</keyword>
<organism evidence="2 3">
    <name type="scientific">Anaeromyxobacter paludicola</name>
    <dbReference type="NCBI Taxonomy" id="2918171"/>
    <lineage>
        <taxon>Bacteria</taxon>
        <taxon>Pseudomonadati</taxon>
        <taxon>Myxococcota</taxon>
        <taxon>Myxococcia</taxon>
        <taxon>Myxococcales</taxon>
        <taxon>Cystobacterineae</taxon>
        <taxon>Anaeromyxobacteraceae</taxon>
        <taxon>Anaeromyxobacter</taxon>
    </lineage>
</organism>
<protein>
    <submittedName>
        <fullName evidence="2">Uncharacterized protein</fullName>
    </submittedName>
</protein>